<gene>
    <name evidence="1" type="ORF">N7493_011767</name>
</gene>
<accession>A0AAD6HAM3</accession>
<proteinExistence type="predicted"/>
<comment type="caution">
    <text evidence="1">The sequence shown here is derived from an EMBL/GenBank/DDBJ whole genome shotgun (WGS) entry which is preliminary data.</text>
</comment>
<reference evidence="1" key="2">
    <citation type="submission" date="2023-01" db="EMBL/GenBank/DDBJ databases">
        <authorList>
            <person name="Petersen C."/>
        </authorList>
    </citation>
    <scope>NUCLEOTIDE SEQUENCE</scope>
    <source>
        <strain evidence="1">IBT 17514</strain>
    </source>
</reference>
<evidence type="ECO:0000313" key="2">
    <source>
        <dbReference type="Proteomes" id="UP001215712"/>
    </source>
</evidence>
<protein>
    <submittedName>
        <fullName evidence="1">Uncharacterized protein</fullName>
    </submittedName>
</protein>
<keyword evidence="2" id="KW-1185">Reference proteome</keyword>
<dbReference type="Pfam" id="PF11917">
    <property type="entry name" value="DUF3435"/>
    <property type="match status" value="1"/>
</dbReference>
<dbReference type="AlphaFoldDB" id="A0AAD6HAM3"/>
<sequence length="198" mass="22737">MELRFEDQVSVWHGHSLNTRTIRTNLRPQEVSESVDLLKLPRWVSTDTETYFDGFDDWSHFINHTKNYPMWSLGNPALIGSFCCVQNLIDIERQLRCKPFDKKVIGAFENSEFTSPEFMMVVETVLIITGTTIEAKYQRQIDAINTVTAFHGVEEGRSTPCFIQTLRQAAGSIRGWIDQCTLMAQHYITVSTLPWALT</sequence>
<dbReference type="EMBL" id="JAQJAN010000023">
    <property type="protein sequence ID" value="KAJ5703378.1"/>
    <property type="molecule type" value="Genomic_DNA"/>
</dbReference>
<name>A0AAD6HAM3_9EURO</name>
<dbReference type="InterPro" id="IPR021842">
    <property type="entry name" value="DUF3435"/>
</dbReference>
<dbReference type="Proteomes" id="UP001215712">
    <property type="component" value="Unassembled WGS sequence"/>
</dbReference>
<reference evidence="1" key="1">
    <citation type="journal article" date="2023" name="IMA Fungus">
        <title>Comparative genomic study of the Penicillium genus elucidates a diverse pangenome and 15 lateral gene transfer events.</title>
        <authorList>
            <person name="Petersen C."/>
            <person name="Sorensen T."/>
            <person name="Nielsen M.R."/>
            <person name="Sondergaard T.E."/>
            <person name="Sorensen J.L."/>
            <person name="Fitzpatrick D.A."/>
            <person name="Frisvad J.C."/>
            <person name="Nielsen K.L."/>
        </authorList>
    </citation>
    <scope>NUCLEOTIDE SEQUENCE</scope>
    <source>
        <strain evidence="1">IBT 17514</strain>
    </source>
</reference>
<evidence type="ECO:0000313" key="1">
    <source>
        <dbReference type="EMBL" id="KAJ5703378.1"/>
    </source>
</evidence>
<organism evidence="1 2">
    <name type="scientific">Penicillium malachiteum</name>
    <dbReference type="NCBI Taxonomy" id="1324776"/>
    <lineage>
        <taxon>Eukaryota</taxon>
        <taxon>Fungi</taxon>
        <taxon>Dikarya</taxon>
        <taxon>Ascomycota</taxon>
        <taxon>Pezizomycotina</taxon>
        <taxon>Eurotiomycetes</taxon>
        <taxon>Eurotiomycetidae</taxon>
        <taxon>Eurotiales</taxon>
        <taxon>Aspergillaceae</taxon>
        <taxon>Penicillium</taxon>
    </lineage>
</organism>